<keyword evidence="1" id="KW-0732">Signal</keyword>
<accession>A0A164V1T5</accession>
<protein>
    <submittedName>
        <fullName evidence="2">Uncharacterized protein</fullName>
    </submittedName>
</protein>
<gene>
    <name evidence="2" type="ORF">APZ42_023320</name>
</gene>
<keyword evidence="3" id="KW-1185">Reference proteome</keyword>
<evidence type="ECO:0000313" key="2">
    <source>
        <dbReference type="EMBL" id="KZS11885.1"/>
    </source>
</evidence>
<proteinExistence type="predicted"/>
<evidence type="ECO:0000256" key="1">
    <source>
        <dbReference type="SAM" id="SignalP"/>
    </source>
</evidence>
<dbReference type="EMBL" id="LRGB01001478">
    <property type="protein sequence ID" value="KZS11885.1"/>
    <property type="molecule type" value="Genomic_DNA"/>
</dbReference>
<evidence type="ECO:0000313" key="3">
    <source>
        <dbReference type="Proteomes" id="UP000076858"/>
    </source>
</evidence>
<dbReference type="Proteomes" id="UP000076858">
    <property type="component" value="Unassembled WGS sequence"/>
</dbReference>
<sequence>MTLLQLGLTVRYLCVLILFGALRKNGVNACKKNTLRRRNVHFGAPSLSPAPKWPTNQTMAV</sequence>
<feature type="chain" id="PRO_5007853700" evidence="1">
    <location>
        <begin position="30"/>
        <end position="61"/>
    </location>
</feature>
<dbReference type="AlphaFoldDB" id="A0A164V1T5"/>
<comment type="caution">
    <text evidence="2">The sequence shown here is derived from an EMBL/GenBank/DDBJ whole genome shotgun (WGS) entry which is preliminary data.</text>
</comment>
<feature type="signal peptide" evidence="1">
    <location>
        <begin position="1"/>
        <end position="29"/>
    </location>
</feature>
<name>A0A164V1T5_9CRUS</name>
<reference evidence="2 3" key="1">
    <citation type="submission" date="2016-03" db="EMBL/GenBank/DDBJ databases">
        <title>EvidentialGene: Evidence-directed Construction of Genes on Genomes.</title>
        <authorList>
            <person name="Gilbert D.G."/>
            <person name="Choi J.-H."/>
            <person name="Mockaitis K."/>
            <person name="Colbourne J."/>
            <person name="Pfrender M."/>
        </authorList>
    </citation>
    <scope>NUCLEOTIDE SEQUENCE [LARGE SCALE GENOMIC DNA]</scope>
    <source>
        <strain evidence="2 3">Xinb3</strain>
        <tissue evidence="2">Complete organism</tissue>
    </source>
</reference>
<organism evidence="2 3">
    <name type="scientific">Daphnia magna</name>
    <dbReference type="NCBI Taxonomy" id="35525"/>
    <lineage>
        <taxon>Eukaryota</taxon>
        <taxon>Metazoa</taxon>
        <taxon>Ecdysozoa</taxon>
        <taxon>Arthropoda</taxon>
        <taxon>Crustacea</taxon>
        <taxon>Branchiopoda</taxon>
        <taxon>Diplostraca</taxon>
        <taxon>Cladocera</taxon>
        <taxon>Anomopoda</taxon>
        <taxon>Daphniidae</taxon>
        <taxon>Daphnia</taxon>
    </lineage>
</organism>